<organism evidence="2 3">
    <name type="scientific">Acidithiobacillus ferrooxidans</name>
    <name type="common">Thiobacillus ferrooxidans</name>
    <dbReference type="NCBI Taxonomy" id="920"/>
    <lineage>
        <taxon>Bacteria</taxon>
        <taxon>Pseudomonadati</taxon>
        <taxon>Pseudomonadota</taxon>
        <taxon>Acidithiobacillia</taxon>
        <taxon>Acidithiobacillales</taxon>
        <taxon>Acidithiobacillaceae</taxon>
        <taxon>Acidithiobacillus</taxon>
    </lineage>
</organism>
<dbReference type="AlphaFoldDB" id="A0A2W1KP77"/>
<feature type="region of interest" description="Disordered" evidence="1">
    <location>
        <begin position="1"/>
        <end position="26"/>
    </location>
</feature>
<dbReference type="Proteomes" id="UP000248886">
    <property type="component" value="Unassembled WGS sequence"/>
</dbReference>
<gene>
    <name evidence="2" type="ORF">DN052_08555</name>
</gene>
<reference evidence="2 3" key="1">
    <citation type="submission" date="2018-06" db="EMBL/GenBank/DDBJ databases">
        <title>Draft sequence of Acidithiobacillus ferrooxidans CCM 4253.</title>
        <authorList>
            <person name="Moya-Beltran A."/>
            <person name="Castro M."/>
            <person name="Covarrubias P.C."/>
            <person name="Issotta F."/>
            <person name="Janiczek O."/>
            <person name="Mandl M."/>
            <person name="Kucera J."/>
            <person name="Quatrini R."/>
        </authorList>
    </citation>
    <scope>NUCLEOTIDE SEQUENCE [LARGE SCALE GENOMIC DNA]</scope>
    <source>
        <strain evidence="2 3">CCM 4253</strain>
    </source>
</reference>
<dbReference type="EMBL" id="QKQP01000003">
    <property type="protein sequence ID" value="PZD81171.1"/>
    <property type="molecule type" value="Genomic_DNA"/>
</dbReference>
<sequence length="62" mass="6285">MGGVDTGLHHSVSRGGAAQGNTGDPAYKPSVRVTLAKFCGKSATLIPFDVYPWFTSGGSSAA</sequence>
<accession>A0A2W1KP77</accession>
<name>A0A2W1KP77_ACIFR</name>
<evidence type="ECO:0000313" key="3">
    <source>
        <dbReference type="Proteomes" id="UP000248886"/>
    </source>
</evidence>
<comment type="caution">
    <text evidence="2">The sequence shown here is derived from an EMBL/GenBank/DDBJ whole genome shotgun (WGS) entry which is preliminary data.</text>
</comment>
<proteinExistence type="predicted"/>
<evidence type="ECO:0000313" key="2">
    <source>
        <dbReference type="EMBL" id="PZD81171.1"/>
    </source>
</evidence>
<protein>
    <submittedName>
        <fullName evidence="2">Uncharacterized protein</fullName>
    </submittedName>
</protein>
<evidence type="ECO:0000256" key="1">
    <source>
        <dbReference type="SAM" id="MobiDB-lite"/>
    </source>
</evidence>